<dbReference type="AlphaFoldDB" id="A0A134CER9"/>
<dbReference type="InterPro" id="IPR057326">
    <property type="entry name" value="KR_dom"/>
</dbReference>
<keyword evidence="5" id="KW-1185">Reference proteome</keyword>
<sequence length="249" mass="26785">MENKKTIVISGGTSGIGLATAKLLIAEGYQVVLIGRNKEKGEAVLAQLEVNSTQAYFIAADVSKDEQCYSAIEKGFLHFGRIDGLVTAAGQYREQLLQHETPEQIQQLFAVNVWGTISLCQYALPYLRRSGGAIVTLGSDAGLQGNVACSIYGATKGAIVSFSKSYALEVAPYGIRVNCVCPGDVETPLLTKQLKDNVHITMASLREHYPLYRIAKAEEIGHTIIFLLSEKASFITGAAIPVDGGLTSW</sequence>
<gene>
    <name evidence="4" type="ORF">HMPREF3182_01109</name>
</gene>
<dbReference type="RefSeq" id="WP_062485913.1">
    <property type="nucleotide sequence ID" value="NZ_KQ960952.1"/>
</dbReference>
<comment type="caution">
    <text evidence="4">The sequence shown here is derived from an EMBL/GenBank/DDBJ whole genome shotgun (WGS) entry which is preliminary data.</text>
</comment>
<dbReference type="GO" id="GO:0008206">
    <property type="term" value="P:bile acid metabolic process"/>
    <property type="evidence" value="ECO:0007669"/>
    <property type="project" value="UniProtKB-ARBA"/>
</dbReference>
<dbReference type="PROSITE" id="PS00061">
    <property type="entry name" value="ADH_SHORT"/>
    <property type="match status" value="1"/>
</dbReference>
<accession>A0A134CER9</accession>
<reference evidence="5" key="1">
    <citation type="submission" date="2016-01" db="EMBL/GenBank/DDBJ databases">
        <authorList>
            <person name="Mitreva M."/>
            <person name="Pepin K.H."/>
            <person name="Mihindukulasuriya K.A."/>
            <person name="Fulton R."/>
            <person name="Fronick C."/>
            <person name="O'Laughlin M."/>
            <person name="Miner T."/>
            <person name="Herter B."/>
            <person name="Rosa B.A."/>
            <person name="Cordes M."/>
            <person name="Tomlinson C."/>
            <person name="Wollam A."/>
            <person name="Palsikar V.B."/>
            <person name="Mardis E.R."/>
            <person name="Wilson R.K."/>
        </authorList>
    </citation>
    <scope>NUCLEOTIDE SEQUENCE [LARGE SCALE GENOMIC DNA]</scope>
    <source>
        <strain evidence="5">KA00182</strain>
    </source>
</reference>
<dbReference type="CDD" id="cd05233">
    <property type="entry name" value="SDR_c"/>
    <property type="match status" value="1"/>
</dbReference>
<dbReference type="SUPFAM" id="SSF51735">
    <property type="entry name" value="NAD(P)-binding Rossmann-fold domains"/>
    <property type="match status" value="1"/>
</dbReference>
<dbReference type="InterPro" id="IPR036291">
    <property type="entry name" value="NAD(P)-bd_dom_sf"/>
</dbReference>
<dbReference type="EMBL" id="LSDT01000044">
    <property type="protein sequence ID" value="KXB90685.1"/>
    <property type="molecule type" value="Genomic_DNA"/>
</dbReference>
<evidence type="ECO:0000313" key="4">
    <source>
        <dbReference type="EMBL" id="KXB90685.1"/>
    </source>
</evidence>
<dbReference type="Proteomes" id="UP000070160">
    <property type="component" value="Unassembled WGS sequence"/>
</dbReference>
<dbReference type="InterPro" id="IPR020904">
    <property type="entry name" value="Sc_DH/Rdtase_CS"/>
</dbReference>
<evidence type="ECO:0000256" key="1">
    <source>
        <dbReference type="ARBA" id="ARBA00006484"/>
    </source>
</evidence>
<dbReference type="Gene3D" id="3.40.50.720">
    <property type="entry name" value="NAD(P)-binding Rossmann-like Domain"/>
    <property type="match status" value="1"/>
</dbReference>
<dbReference type="PANTHER" id="PTHR43975:SF2">
    <property type="entry name" value="EG:BACR7A4.14 PROTEIN-RELATED"/>
    <property type="match status" value="1"/>
</dbReference>
<protein>
    <submittedName>
        <fullName evidence="4">Oxidoreductase, short chain dehydrogenase/reductase family protein</fullName>
    </submittedName>
</protein>
<dbReference type="InterPro" id="IPR002347">
    <property type="entry name" value="SDR_fam"/>
</dbReference>
<dbReference type="PANTHER" id="PTHR43975">
    <property type="entry name" value="ZGC:101858"/>
    <property type="match status" value="1"/>
</dbReference>
<feature type="domain" description="Ketoreductase" evidence="3">
    <location>
        <begin position="5"/>
        <end position="191"/>
    </location>
</feature>
<proteinExistence type="inferred from homology"/>
<name>A0A134CER9_9FIRM</name>
<dbReference type="GO" id="GO:0016491">
    <property type="term" value="F:oxidoreductase activity"/>
    <property type="evidence" value="ECO:0007669"/>
    <property type="project" value="UniProtKB-KW"/>
</dbReference>
<evidence type="ECO:0000313" key="5">
    <source>
        <dbReference type="Proteomes" id="UP000070160"/>
    </source>
</evidence>
<organism evidence="4 5">
    <name type="scientific">Megasphaera hutchinsoni</name>
    <dbReference type="NCBI Taxonomy" id="1588748"/>
    <lineage>
        <taxon>Bacteria</taxon>
        <taxon>Bacillati</taxon>
        <taxon>Bacillota</taxon>
        <taxon>Negativicutes</taxon>
        <taxon>Veillonellales</taxon>
        <taxon>Veillonellaceae</taxon>
        <taxon>Megasphaera</taxon>
    </lineage>
</organism>
<dbReference type="SMART" id="SM00822">
    <property type="entry name" value="PKS_KR"/>
    <property type="match status" value="1"/>
</dbReference>
<dbReference type="FunFam" id="3.40.50.720:FF:000084">
    <property type="entry name" value="Short-chain dehydrogenase reductase"/>
    <property type="match status" value="1"/>
</dbReference>
<comment type="similarity">
    <text evidence="1">Belongs to the short-chain dehydrogenases/reductases (SDR) family.</text>
</comment>
<dbReference type="PRINTS" id="PR00081">
    <property type="entry name" value="GDHRDH"/>
</dbReference>
<evidence type="ECO:0000256" key="2">
    <source>
        <dbReference type="ARBA" id="ARBA00023002"/>
    </source>
</evidence>
<dbReference type="PATRIC" id="fig|1588748.3.peg.1068"/>
<dbReference type="STRING" id="1588748.HMPREF3182_01109"/>
<evidence type="ECO:0000259" key="3">
    <source>
        <dbReference type="SMART" id="SM00822"/>
    </source>
</evidence>
<dbReference type="Pfam" id="PF13561">
    <property type="entry name" value="adh_short_C2"/>
    <property type="match status" value="1"/>
</dbReference>
<dbReference type="PRINTS" id="PR00080">
    <property type="entry name" value="SDRFAMILY"/>
</dbReference>
<keyword evidence="2" id="KW-0560">Oxidoreductase</keyword>